<proteinExistence type="predicted"/>
<name>A0A0A9CWD5_ARUDO</name>
<evidence type="ECO:0000313" key="2">
    <source>
        <dbReference type="EMBL" id="JAD80604.1"/>
    </source>
</evidence>
<organism evidence="2">
    <name type="scientific">Arundo donax</name>
    <name type="common">Giant reed</name>
    <name type="synonym">Donax arundinaceus</name>
    <dbReference type="NCBI Taxonomy" id="35708"/>
    <lineage>
        <taxon>Eukaryota</taxon>
        <taxon>Viridiplantae</taxon>
        <taxon>Streptophyta</taxon>
        <taxon>Embryophyta</taxon>
        <taxon>Tracheophyta</taxon>
        <taxon>Spermatophyta</taxon>
        <taxon>Magnoliopsida</taxon>
        <taxon>Liliopsida</taxon>
        <taxon>Poales</taxon>
        <taxon>Poaceae</taxon>
        <taxon>PACMAD clade</taxon>
        <taxon>Arundinoideae</taxon>
        <taxon>Arundineae</taxon>
        <taxon>Arundo</taxon>
    </lineage>
</organism>
<protein>
    <recommendedName>
        <fullName evidence="3">Secreted protein</fullName>
    </recommendedName>
</protein>
<evidence type="ECO:0000256" key="1">
    <source>
        <dbReference type="SAM" id="SignalP"/>
    </source>
</evidence>
<feature type="chain" id="PRO_5002043369" description="Secreted protein" evidence="1">
    <location>
        <begin position="27"/>
        <end position="62"/>
    </location>
</feature>
<dbReference type="EMBL" id="GBRH01217291">
    <property type="protein sequence ID" value="JAD80604.1"/>
    <property type="molecule type" value="Transcribed_RNA"/>
</dbReference>
<feature type="signal peptide" evidence="1">
    <location>
        <begin position="1"/>
        <end position="26"/>
    </location>
</feature>
<keyword evidence="1" id="KW-0732">Signal</keyword>
<sequence length="62" mass="7148">MTPMLAAREVSMPAATLMLAVRMAWAARMSWLQHFSDVFGKTMYSMRVLLSFRTAPYFVSQR</sequence>
<accession>A0A0A9CWD5</accession>
<reference evidence="2" key="1">
    <citation type="submission" date="2014-09" db="EMBL/GenBank/DDBJ databases">
        <authorList>
            <person name="Magalhaes I.L.F."/>
            <person name="Oliveira U."/>
            <person name="Santos F.R."/>
            <person name="Vidigal T.H.D.A."/>
            <person name="Brescovit A.D."/>
            <person name="Santos A.J."/>
        </authorList>
    </citation>
    <scope>NUCLEOTIDE SEQUENCE</scope>
    <source>
        <tissue evidence="2">Shoot tissue taken approximately 20 cm above the soil surface</tissue>
    </source>
</reference>
<evidence type="ECO:0008006" key="3">
    <source>
        <dbReference type="Google" id="ProtNLM"/>
    </source>
</evidence>
<reference evidence="2" key="2">
    <citation type="journal article" date="2015" name="Data Brief">
        <title>Shoot transcriptome of the giant reed, Arundo donax.</title>
        <authorList>
            <person name="Barrero R.A."/>
            <person name="Guerrero F.D."/>
            <person name="Moolhuijzen P."/>
            <person name="Goolsby J.A."/>
            <person name="Tidwell J."/>
            <person name="Bellgard S.E."/>
            <person name="Bellgard M.I."/>
        </authorList>
    </citation>
    <scope>NUCLEOTIDE SEQUENCE</scope>
    <source>
        <tissue evidence="2">Shoot tissue taken approximately 20 cm above the soil surface</tissue>
    </source>
</reference>
<dbReference type="AlphaFoldDB" id="A0A0A9CWD5"/>